<dbReference type="Gene3D" id="1.10.10.60">
    <property type="entry name" value="Homeodomain-like"/>
    <property type="match status" value="1"/>
</dbReference>
<evidence type="ECO:0000256" key="4">
    <source>
        <dbReference type="PROSITE-ProRule" id="PRU00335"/>
    </source>
</evidence>
<dbReference type="PROSITE" id="PS50977">
    <property type="entry name" value="HTH_TETR_2"/>
    <property type="match status" value="1"/>
</dbReference>
<feature type="DNA-binding region" description="H-T-H motif" evidence="4">
    <location>
        <begin position="61"/>
        <end position="80"/>
    </location>
</feature>
<dbReference type="Proteomes" id="UP000806528">
    <property type="component" value="Unassembled WGS sequence"/>
</dbReference>
<evidence type="ECO:0000256" key="2">
    <source>
        <dbReference type="ARBA" id="ARBA00023125"/>
    </source>
</evidence>
<dbReference type="InterPro" id="IPR009057">
    <property type="entry name" value="Homeodomain-like_sf"/>
</dbReference>
<accession>A0ABR9P6Q6</accession>
<evidence type="ECO:0000313" key="6">
    <source>
        <dbReference type="EMBL" id="MBE2999527.1"/>
    </source>
</evidence>
<gene>
    <name evidence="6" type="ORF">IDM40_12540</name>
</gene>
<keyword evidence="1" id="KW-0805">Transcription regulation</keyword>
<evidence type="ECO:0000256" key="1">
    <source>
        <dbReference type="ARBA" id="ARBA00023015"/>
    </source>
</evidence>
<dbReference type="EMBL" id="JADBGI010000009">
    <property type="protein sequence ID" value="MBE2999527.1"/>
    <property type="molecule type" value="Genomic_DNA"/>
</dbReference>
<keyword evidence="3" id="KW-0804">Transcription</keyword>
<comment type="caution">
    <text evidence="6">The sequence shown here is derived from an EMBL/GenBank/DDBJ whole genome shotgun (WGS) entry which is preliminary data.</text>
</comment>
<reference evidence="6 7" key="1">
    <citation type="submission" date="2020-09" db="EMBL/GenBank/DDBJ databases">
        <title>Diversity and distribution of actinomycetes associated with coral in the coast of Hainan.</title>
        <authorList>
            <person name="Li F."/>
        </authorList>
    </citation>
    <scope>NUCLEOTIDE SEQUENCE [LARGE SCALE GENOMIC DNA]</scope>
    <source>
        <strain evidence="6 7">HNM0947</strain>
    </source>
</reference>
<organism evidence="6 7">
    <name type="scientific">Nocardiopsis coralli</name>
    <dbReference type="NCBI Taxonomy" id="2772213"/>
    <lineage>
        <taxon>Bacteria</taxon>
        <taxon>Bacillati</taxon>
        <taxon>Actinomycetota</taxon>
        <taxon>Actinomycetes</taxon>
        <taxon>Streptosporangiales</taxon>
        <taxon>Nocardiopsidaceae</taxon>
        <taxon>Nocardiopsis</taxon>
    </lineage>
</organism>
<dbReference type="SUPFAM" id="SSF46689">
    <property type="entry name" value="Homeodomain-like"/>
    <property type="match status" value="1"/>
</dbReference>
<dbReference type="RefSeq" id="WP_193122147.1">
    <property type="nucleotide sequence ID" value="NZ_JADBGI010000009.1"/>
</dbReference>
<sequence>MVVYAGQGDPRRTMALLWRTHDQSDQGQERTAPGPKSELTVDVVVRTAIDIADAQGLQALSMRAVGERLGRTAMSLYTYVASKNELVELMYDHAYASIATEASPADLAAQAGAEPGDWRAATTAWATRLWRTYLDHPWLLAVSHARPVLGPNEYALFESLAAVLRGAGLSAKETSAAHGSLYYLVRGVASTAAEARGSAQATGVPEDDWWYERSAELERVSPDFGERFPTLTAMATEGAFNNDNESEPYLEQEAWETLQFGLTALLEGIAARLPSKA</sequence>
<evidence type="ECO:0000313" key="7">
    <source>
        <dbReference type="Proteomes" id="UP000806528"/>
    </source>
</evidence>
<evidence type="ECO:0000256" key="3">
    <source>
        <dbReference type="ARBA" id="ARBA00023163"/>
    </source>
</evidence>
<keyword evidence="2 4" id="KW-0238">DNA-binding</keyword>
<feature type="domain" description="HTH tetR-type" evidence="5">
    <location>
        <begin position="38"/>
        <end position="98"/>
    </location>
</feature>
<protein>
    <submittedName>
        <fullName evidence="6">TetR/AcrR family transcriptional regulator</fullName>
    </submittedName>
</protein>
<evidence type="ECO:0000259" key="5">
    <source>
        <dbReference type="PROSITE" id="PS50977"/>
    </source>
</evidence>
<name>A0ABR9P6Q6_9ACTN</name>
<proteinExistence type="predicted"/>
<dbReference type="InterPro" id="IPR001647">
    <property type="entry name" value="HTH_TetR"/>
</dbReference>
<dbReference type="SUPFAM" id="SSF48498">
    <property type="entry name" value="Tetracyclin repressor-like, C-terminal domain"/>
    <property type="match status" value="1"/>
</dbReference>
<dbReference type="Pfam" id="PF02909">
    <property type="entry name" value="TetR_C_1"/>
    <property type="match status" value="1"/>
</dbReference>
<keyword evidence="7" id="KW-1185">Reference proteome</keyword>
<dbReference type="InterPro" id="IPR004111">
    <property type="entry name" value="Repressor_TetR_C"/>
</dbReference>
<dbReference type="Gene3D" id="1.10.357.10">
    <property type="entry name" value="Tetracycline Repressor, domain 2"/>
    <property type="match status" value="1"/>
</dbReference>
<dbReference type="InterPro" id="IPR036271">
    <property type="entry name" value="Tet_transcr_reg_TetR-rel_C_sf"/>
</dbReference>